<dbReference type="RefSeq" id="WP_344249395.1">
    <property type="nucleotide sequence ID" value="NZ_BAAAPM010000006.1"/>
</dbReference>
<dbReference type="InterPro" id="IPR015421">
    <property type="entry name" value="PyrdxlP-dep_Trfase_major"/>
</dbReference>
<evidence type="ECO:0000256" key="4">
    <source>
        <dbReference type="ARBA" id="ARBA00022576"/>
    </source>
</evidence>
<dbReference type="InterPro" id="IPR005861">
    <property type="entry name" value="HisP_aminotrans"/>
</dbReference>
<keyword evidence="12" id="KW-1185">Reference proteome</keyword>
<evidence type="ECO:0000256" key="1">
    <source>
        <dbReference type="ARBA" id="ARBA00001933"/>
    </source>
</evidence>
<feature type="domain" description="Aminotransferase class I/classII large" evidence="10">
    <location>
        <begin position="40"/>
        <end position="385"/>
    </location>
</feature>
<organism evidence="11 12">
    <name type="scientific">Isoptericola hypogeus</name>
    <dbReference type="NCBI Taxonomy" id="300179"/>
    <lineage>
        <taxon>Bacteria</taxon>
        <taxon>Bacillati</taxon>
        <taxon>Actinomycetota</taxon>
        <taxon>Actinomycetes</taxon>
        <taxon>Micrococcales</taxon>
        <taxon>Promicromonosporaceae</taxon>
        <taxon>Isoptericola</taxon>
    </lineage>
</organism>
<comment type="pathway">
    <text evidence="9">Amino-acid biosynthesis; L-histidine biosynthesis; L-histidine from 5-phospho-alpha-D-ribose 1-diphosphate: step 7/9.</text>
</comment>
<dbReference type="HAMAP" id="MF_01023">
    <property type="entry name" value="HisC_aminotrans_2"/>
    <property type="match status" value="1"/>
</dbReference>
<evidence type="ECO:0000313" key="11">
    <source>
        <dbReference type="EMBL" id="GAA1733144.1"/>
    </source>
</evidence>
<dbReference type="InterPro" id="IPR001917">
    <property type="entry name" value="Aminotrans_II_pyridoxalP_BS"/>
</dbReference>
<dbReference type="Pfam" id="PF00155">
    <property type="entry name" value="Aminotran_1_2"/>
    <property type="match status" value="1"/>
</dbReference>
<feature type="modified residue" description="N6-(pyridoxal phosphate)lysine" evidence="9">
    <location>
        <position position="255"/>
    </location>
</feature>
<dbReference type="PANTHER" id="PTHR42885">
    <property type="entry name" value="HISTIDINOL-PHOSPHATE AMINOTRANSFERASE-RELATED"/>
    <property type="match status" value="1"/>
</dbReference>
<dbReference type="EMBL" id="BAAAPM010000006">
    <property type="protein sequence ID" value="GAA1733144.1"/>
    <property type="molecule type" value="Genomic_DNA"/>
</dbReference>
<dbReference type="NCBIfam" id="TIGR01141">
    <property type="entry name" value="hisC"/>
    <property type="match status" value="1"/>
</dbReference>
<dbReference type="CDD" id="cd00609">
    <property type="entry name" value="AAT_like"/>
    <property type="match status" value="1"/>
</dbReference>
<dbReference type="NCBIfam" id="NF002877">
    <property type="entry name" value="PRK03317.1"/>
    <property type="match status" value="1"/>
</dbReference>
<dbReference type="Gene3D" id="3.40.640.10">
    <property type="entry name" value="Type I PLP-dependent aspartate aminotransferase-like (Major domain)"/>
    <property type="match status" value="1"/>
</dbReference>
<evidence type="ECO:0000256" key="3">
    <source>
        <dbReference type="ARBA" id="ARBA00011738"/>
    </source>
</evidence>
<dbReference type="PROSITE" id="PS00599">
    <property type="entry name" value="AA_TRANSFER_CLASS_2"/>
    <property type="match status" value="1"/>
</dbReference>
<accession>A0ABP4VQL2</accession>
<sequence>MSFPPPVSAPPRSVGDARLPLRPELADEVPYGAPQLDVPVLLNVNENPHAPSEAVVATIAREVAAAARGLHRYPDRDFTALREDLAAYLGRESGVRLAAEQVWAANGSNEVMLHLLQAFGGPGRTAVSFAPTYSMYPEYARDTHTRWVTGRRAEDFTLDVEVAVATIERERPSVVLLASPNNPTGTALPLAMVEAVLEAAARVEVADAPEAGGRRAGAVVVVDEAYAEFRRPGTPSALELLADHPNLAVSRTMSKAFAAAGLRLGYLAGSKPLVDALRVVRLPYHLSAVTQAAARGALAHHDELLAQVQSLRAERDALVAWLRAQTSRGAGLRVADSDANFVLFGTFDDRHAVWQGLLDRGVLIRETGPEGWLRVSVGTPDETAAFRDALTDVLTELED</sequence>
<dbReference type="Gene3D" id="3.90.1150.10">
    <property type="entry name" value="Aspartate Aminotransferase, domain 1"/>
    <property type="match status" value="1"/>
</dbReference>
<dbReference type="PANTHER" id="PTHR42885:SF2">
    <property type="entry name" value="HISTIDINOL-PHOSPHATE AMINOTRANSFERASE"/>
    <property type="match status" value="1"/>
</dbReference>
<evidence type="ECO:0000256" key="5">
    <source>
        <dbReference type="ARBA" id="ARBA00022605"/>
    </source>
</evidence>
<evidence type="ECO:0000259" key="10">
    <source>
        <dbReference type="Pfam" id="PF00155"/>
    </source>
</evidence>
<keyword evidence="6 9" id="KW-0808">Transferase</keyword>
<evidence type="ECO:0000256" key="6">
    <source>
        <dbReference type="ARBA" id="ARBA00022679"/>
    </source>
</evidence>
<keyword evidence="7 9" id="KW-0663">Pyridoxal phosphate</keyword>
<comment type="similarity">
    <text evidence="2 9">Belongs to the class-II pyridoxal-phosphate-dependent aminotransferase family. Histidinol-phosphate aminotransferase subfamily.</text>
</comment>
<reference evidence="12" key="1">
    <citation type="journal article" date="2019" name="Int. J. Syst. Evol. Microbiol.">
        <title>The Global Catalogue of Microorganisms (GCM) 10K type strain sequencing project: providing services to taxonomists for standard genome sequencing and annotation.</title>
        <authorList>
            <consortium name="The Broad Institute Genomics Platform"/>
            <consortium name="The Broad Institute Genome Sequencing Center for Infectious Disease"/>
            <person name="Wu L."/>
            <person name="Ma J."/>
        </authorList>
    </citation>
    <scope>NUCLEOTIDE SEQUENCE [LARGE SCALE GENOMIC DNA]</scope>
    <source>
        <strain evidence="12">JCM 15589</strain>
    </source>
</reference>
<evidence type="ECO:0000256" key="7">
    <source>
        <dbReference type="ARBA" id="ARBA00022898"/>
    </source>
</evidence>
<evidence type="ECO:0000313" key="12">
    <source>
        <dbReference type="Proteomes" id="UP001501138"/>
    </source>
</evidence>
<dbReference type="InterPro" id="IPR015424">
    <property type="entry name" value="PyrdxlP-dep_Trfase"/>
</dbReference>
<evidence type="ECO:0000256" key="2">
    <source>
        <dbReference type="ARBA" id="ARBA00007970"/>
    </source>
</evidence>
<dbReference type="SUPFAM" id="SSF53383">
    <property type="entry name" value="PLP-dependent transferases"/>
    <property type="match status" value="1"/>
</dbReference>
<name>A0ABP4VQL2_9MICO</name>
<keyword evidence="5 9" id="KW-0028">Amino-acid biosynthesis</keyword>
<keyword evidence="4 9" id="KW-0032">Aminotransferase</keyword>
<dbReference type="InterPro" id="IPR004839">
    <property type="entry name" value="Aminotransferase_I/II_large"/>
</dbReference>
<comment type="catalytic activity">
    <reaction evidence="9">
        <text>L-histidinol phosphate + 2-oxoglutarate = 3-(imidazol-4-yl)-2-oxopropyl phosphate + L-glutamate</text>
        <dbReference type="Rhea" id="RHEA:23744"/>
        <dbReference type="ChEBI" id="CHEBI:16810"/>
        <dbReference type="ChEBI" id="CHEBI:29985"/>
        <dbReference type="ChEBI" id="CHEBI:57766"/>
        <dbReference type="ChEBI" id="CHEBI:57980"/>
        <dbReference type="EC" id="2.6.1.9"/>
    </reaction>
</comment>
<proteinExistence type="inferred from homology"/>
<evidence type="ECO:0000256" key="9">
    <source>
        <dbReference type="HAMAP-Rule" id="MF_01023"/>
    </source>
</evidence>
<protein>
    <recommendedName>
        <fullName evidence="9">Histidinol-phosphate aminotransferase</fullName>
        <ecNumber evidence="9">2.6.1.9</ecNumber>
    </recommendedName>
    <alternativeName>
        <fullName evidence="9">Imidazole acetol-phosphate transaminase</fullName>
    </alternativeName>
</protein>
<dbReference type="InterPro" id="IPR015422">
    <property type="entry name" value="PyrdxlP-dep_Trfase_small"/>
</dbReference>
<comment type="caution">
    <text evidence="11">The sequence shown here is derived from an EMBL/GenBank/DDBJ whole genome shotgun (WGS) entry which is preliminary data.</text>
</comment>
<evidence type="ECO:0000256" key="8">
    <source>
        <dbReference type="ARBA" id="ARBA00023102"/>
    </source>
</evidence>
<dbReference type="Proteomes" id="UP001501138">
    <property type="component" value="Unassembled WGS sequence"/>
</dbReference>
<gene>
    <name evidence="9" type="primary">hisC</name>
    <name evidence="11" type="ORF">GCM10009809_30740</name>
</gene>
<comment type="subunit">
    <text evidence="3 9">Homodimer.</text>
</comment>
<keyword evidence="8 9" id="KW-0368">Histidine biosynthesis</keyword>
<comment type="cofactor">
    <cofactor evidence="1 9">
        <name>pyridoxal 5'-phosphate</name>
        <dbReference type="ChEBI" id="CHEBI:597326"/>
    </cofactor>
</comment>
<dbReference type="EC" id="2.6.1.9" evidence="9"/>